<sequence>MRSVGPISPYWATTGWSALKRAKWPTSAPVVVARPVLVSSQSYASKAQTLAAEGRLAPSHPLRELDPAPNLRQRARSSGFGEGRR</sequence>
<dbReference type="VEuPathDB" id="FungiDB:BO71DRAFT_487896"/>
<evidence type="ECO:0000313" key="3">
    <source>
        <dbReference type="Proteomes" id="UP000247810"/>
    </source>
</evidence>
<protein>
    <submittedName>
        <fullName evidence="2">Uncharacterized protein</fullName>
    </submittedName>
</protein>
<name>A0A319EEN4_9EURO</name>
<reference evidence="2 3" key="1">
    <citation type="submission" date="2018-02" db="EMBL/GenBank/DDBJ databases">
        <title>The genomes of Aspergillus section Nigri reveals drivers in fungal speciation.</title>
        <authorList>
            <consortium name="DOE Joint Genome Institute"/>
            <person name="Vesth T.C."/>
            <person name="Nybo J."/>
            <person name="Theobald S."/>
            <person name="Brandl J."/>
            <person name="Frisvad J.C."/>
            <person name="Nielsen K.F."/>
            <person name="Lyhne E.K."/>
            <person name="Kogle M.E."/>
            <person name="Kuo A."/>
            <person name="Riley R."/>
            <person name="Clum A."/>
            <person name="Nolan M."/>
            <person name="Lipzen A."/>
            <person name="Salamov A."/>
            <person name="Henrissat B."/>
            <person name="Wiebenga A."/>
            <person name="De vries R.P."/>
            <person name="Grigoriev I.V."/>
            <person name="Mortensen U.H."/>
            <person name="Andersen M.R."/>
            <person name="Baker S.E."/>
        </authorList>
    </citation>
    <scope>NUCLEOTIDE SEQUENCE [LARGE SCALE GENOMIC DNA]</scope>
    <source>
        <strain evidence="2 3">CBS 707.79</strain>
    </source>
</reference>
<evidence type="ECO:0000313" key="2">
    <source>
        <dbReference type="EMBL" id="PYH89502.1"/>
    </source>
</evidence>
<evidence type="ECO:0000256" key="1">
    <source>
        <dbReference type="SAM" id="MobiDB-lite"/>
    </source>
</evidence>
<keyword evidence="3" id="KW-1185">Reference proteome</keyword>
<accession>A0A319EEN4</accession>
<dbReference type="AlphaFoldDB" id="A0A319EEN4"/>
<dbReference type="Proteomes" id="UP000247810">
    <property type="component" value="Unassembled WGS sequence"/>
</dbReference>
<proteinExistence type="predicted"/>
<dbReference type="EMBL" id="KZ826026">
    <property type="protein sequence ID" value="PYH89502.1"/>
    <property type="molecule type" value="Genomic_DNA"/>
</dbReference>
<gene>
    <name evidence="2" type="ORF">BO71DRAFT_487896</name>
</gene>
<organism evidence="2 3">
    <name type="scientific">Aspergillus ellipticus CBS 707.79</name>
    <dbReference type="NCBI Taxonomy" id="1448320"/>
    <lineage>
        <taxon>Eukaryota</taxon>
        <taxon>Fungi</taxon>
        <taxon>Dikarya</taxon>
        <taxon>Ascomycota</taxon>
        <taxon>Pezizomycotina</taxon>
        <taxon>Eurotiomycetes</taxon>
        <taxon>Eurotiomycetidae</taxon>
        <taxon>Eurotiales</taxon>
        <taxon>Aspergillaceae</taxon>
        <taxon>Aspergillus</taxon>
        <taxon>Aspergillus subgen. Circumdati</taxon>
    </lineage>
</organism>
<feature type="region of interest" description="Disordered" evidence="1">
    <location>
        <begin position="54"/>
        <end position="85"/>
    </location>
</feature>